<evidence type="ECO:0000256" key="1">
    <source>
        <dbReference type="ARBA" id="ARBA00001946"/>
    </source>
</evidence>
<dbReference type="AlphaFoldDB" id="E6MJV5"/>
<keyword evidence="15" id="KW-1185">Reference proteome</keyword>
<evidence type="ECO:0000259" key="12">
    <source>
        <dbReference type="Pfam" id="PF02875"/>
    </source>
</evidence>
<gene>
    <name evidence="14" type="primary">folC</name>
    <name evidence="14" type="ORF">HMP0721_2290</name>
</gene>
<evidence type="ECO:0000256" key="3">
    <source>
        <dbReference type="ARBA" id="ARBA00013025"/>
    </source>
</evidence>
<dbReference type="GO" id="GO:0008841">
    <property type="term" value="F:dihydrofolate synthase activity"/>
    <property type="evidence" value="ECO:0007669"/>
    <property type="project" value="TreeGrafter"/>
</dbReference>
<comment type="caution">
    <text evidence="14">The sequence shown here is derived from an EMBL/GenBank/DDBJ whole genome shotgun (WGS) entry which is preliminary data.</text>
</comment>
<evidence type="ECO:0000256" key="11">
    <source>
        <dbReference type="PIRNR" id="PIRNR001563"/>
    </source>
</evidence>
<evidence type="ECO:0000256" key="5">
    <source>
        <dbReference type="ARBA" id="ARBA00022723"/>
    </source>
</evidence>
<keyword evidence="6 11" id="KW-0547">Nucleotide-binding</keyword>
<dbReference type="Gene3D" id="3.40.1190.10">
    <property type="entry name" value="Mur-like, catalytic domain"/>
    <property type="match status" value="1"/>
</dbReference>
<dbReference type="InterPro" id="IPR004101">
    <property type="entry name" value="Mur_ligase_C"/>
</dbReference>
<evidence type="ECO:0000256" key="8">
    <source>
        <dbReference type="ARBA" id="ARBA00022842"/>
    </source>
</evidence>
<comment type="catalytic activity">
    <reaction evidence="10">
        <text>(6S)-5,6,7,8-tetrahydrofolyl-(gamma-L-Glu)(n) + L-glutamate + ATP = (6S)-5,6,7,8-tetrahydrofolyl-(gamma-L-Glu)(n+1) + ADP + phosphate + H(+)</text>
        <dbReference type="Rhea" id="RHEA:10580"/>
        <dbReference type="Rhea" id="RHEA-COMP:14738"/>
        <dbReference type="Rhea" id="RHEA-COMP:14740"/>
        <dbReference type="ChEBI" id="CHEBI:15378"/>
        <dbReference type="ChEBI" id="CHEBI:29985"/>
        <dbReference type="ChEBI" id="CHEBI:30616"/>
        <dbReference type="ChEBI" id="CHEBI:43474"/>
        <dbReference type="ChEBI" id="CHEBI:141005"/>
        <dbReference type="ChEBI" id="CHEBI:456216"/>
        <dbReference type="EC" id="6.3.2.17"/>
    </reaction>
</comment>
<name>E6MJV5_9FIRM</name>
<dbReference type="PROSITE" id="PS01012">
    <property type="entry name" value="FOLYLPOLYGLU_SYNT_2"/>
    <property type="match status" value="1"/>
</dbReference>
<dbReference type="GO" id="GO:0005737">
    <property type="term" value="C:cytoplasm"/>
    <property type="evidence" value="ECO:0007669"/>
    <property type="project" value="TreeGrafter"/>
</dbReference>
<keyword evidence="8" id="KW-0460">Magnesium</keyword>
<dbReference type="NCBIfam" id="TIGR01499">
    <property type="entry name" value="folC"/>
    <property type="match status" value="1"/>
</dbReference>
<dbReference type="InterPro" id="IPR013221">
    <property type="entry name" value="Mur_ligase_cen"/>
</dbReference>
<dbReference type="RefSeq" id="WP_006599712.1">
    <property type="nucleotide sequence ID" value="NZ_GL622359.1"/>
</dbReference>
<dbReference type="GO" id="GO:0004326">
    <property type="term" value="F:tetrahydrofolylpolyglutamate synthase activity"/>
    <property type="evidence" value="ECO:0007669"/>
    <property type="project" value="UniProtKB-EC"/>
</dbReference>
<evidence type="ECO:0000313" key="15">
    <source>
        <dbReference type="Proteomes" id="UP000004754"/>
    </source>
</evidence>
<dbReference type="PANTHER" id="PTHR11136">
    <property type="entry name" value="FOLYLPOLYGLUTAMATE SYNTHASE-RELATED"/>
    <property type="match status" value="1"/>
</dbReference>
<organism evidence="14 15">
    <name type="scientific">Pseudoramibacter alactolyticus ATCC 23263</name>
    <dbReference type="NCBI Taxonomy" id="887929"/>
    <lineage>
        <taxon>Bacteria</taxon>
        <taxon>Bacillati</taxon>
        <taxon>Bacillota</taxon>
        <taxon>Clostridia</taxon>
        <taxon>Eubacteriales</taxon>
        <taxon>Eubacteriaceae</taxon>
        <taxon>Pseudoramibacter</taxon>
    </lineage>
</organism>
<protein>
    <recommendedName>
        <fullName evidence="3">tetrahydrofolate synthase</fullName>
        <ecNumber evidence="3">6.3.2.17</ecNumber>
    </recommendedName>
    <alternativeName>
        <fullName evidence="9">Tetrahydrofolylpolyglutamate synthase</fullName>
    </alternativeName>
</protein>
<evidence type="ECO:0000313" key="14">
    <source>
        <dbReference type="EMBL" id="EFV00642.1"/>
    </source>
</evidence>
<dbReference type="GO" id="GO:0005524">
    <property type="term" value="F:ATP binding"/>
    <property type="evidence" value="ECO:0007669"/>
    <property type="project" value="UniProtKB-KW"/>
</dbReference>
<comment type="cofactor">
    <cofactor evidence="1">
        <name>Mg(2+)</name>
        <dbReference type="ChEBI" id="CHEBI:18420"/>
    </cofactor>
</comment>
<proteinExistence type="inferred from homology"/>
<evidence type="ECO:0000256" key="10">
    <source>
        <dbReference type="ARBA" id="ARBA00047493"/>
    </source>
</evidence>
<evidence type="ECO:0000256" key="2">
    <source>
        <dbReference type="ARBA" id="ARBA00008276"/>
    </source>
</evidence>
<evidence type="ECO:0000259" key="13">
    <source>
        <dbReference type="Pfam" id="PF08245"/>
    </source>
</evidence>
<reference evidence="14 15" key="1">
    <citation type="submission" date="2010-12" db="EMBL/GenBank/DDBJ databases">
        <authorList>
            <person name="Muzny D."/>
            <person name="Qin X."/>
            <person name="Deng J."/>
            <person name="Jiang H."/>
            <person name="Liu Y."/>
            <person name="Qu J."/>
            <person name="Song X.-Z."/>
            <person name="Zhang L."/>
            <person name="Thornton R."/>
            <person name="Coyle M."/>
            <person name="Francisco L."/>
            <person name="Jackson L."/>
            <person name="Javaid M."/>
            <person name="Korchina V."/>
            <person name="Kovar C."/>
            <person name="Mata R."/>
            <person name="Mathew T."/>
            <person name="Ngo R."/>
            <person name="Nguyen L."/>
            <person name="Nguyen N."/>
            <person name="Okwuonu G."/>
            <person name="Ongeri F."/>
            <person name="Pham C."/>
            <person name="Simmons D."/>
            <person name="Wilczek-Boney K."/>
            <person name="Hale W."/>
            <person name="Jakkamsetti A."/>
            <person name="Pham P."/>
            <person name="Ruth R."/>
            <person name="San Lucas F."/>
            <person name="Warren J."/>
            <person name="Zhang J."/>
            <person name="Zhao Z."/>
            <person name="Zhou C."/>
            <person name="Zhu D."/>
            <person name="Lee S."/>
            <person name="Bess C."/>
            <person name="Blankenburg K."/>
            <person name="Forbes L."/>
            <person name="Fu Q."/>
            <person name="Gubbala S."/>
            <person name="Hirani K."/>
            <person name="Jayaseelan J.C."/>
            <person name="Lara F."/>
            <person name="Munidasa M."/>
            <person name="Palculict T."/>
            <person name="Patil S."/>
            <person name="Pu L.-L."/>
            <person name="Saada N."/>
            <person name="Tang L."/>
            <person name="Weissenberger G."/>
            <person name="Zhu Y."/>
            <person name="Hemphill L."/>
            <person name="Shang Y."/>
            <person name="Youmans B."/>
            <person name="Ayvaz T."/>
            <person name="Ross M."/>
            <person name="Santibanez J."/>
            <person name="Aqrawi P."/>
            <person name="Gross S."/>
            <person name="Joshi V."/>
            <person name="Fowler G."/>
            <person name="Nazareth L."/>
            <person name="Reid J."/>
            <person name="Worley K."/>
            <person name="Petrosino J."/>
            <person name="Highlander S."/>
            <person name="Gibbs R."/>
        </authorList>
    </citation>
    <scope>NUCLEOTIDE SEQUENCE [LARGE SCALE GENOMIC DNA]</scope>
    <source>
        <strain evidence="14 15">ATCC 23263</strain>
    </source>
</reference>
<dbReference type="SUPFAM" id="SSF53244">
    <property type="entry name" value="MurD-like peptide ligases, peptide-binding domain"/>
    <property type="match status" value="1"/>
</dbReference>
<sequence>MTEREAIAYIESRSLFGSVLGLRTIGALLAELGHPERRLRVVHVAGTNGKGSTAHLIAETLTAAGYTTGLYTSPALEYFNERIRLDGAPIPGPVLAAVTERVRSAAEAIVAAGDAEPTIFEIETAIALCYFKAAAVDFAVLEVGLGGRLDATNIIPAPILAVITRIGLDHTEYLGTTLTAIAGEKAAIIKPGCGAVVTAPQPTEAAEVICKRARIVGAPLYDAVQFPLTAIRRDVSGQRVHCSAPPFDAFGPFKLNLKGDHQLENAASLLAAVQALRDRGVAIPDKALLKTCARIVFPGRFEVLSPKPLTLIDGAHNLDGVTAFVQNVRAYFPGNTVNLYLGMLADKDVDHCLAKLVPLADRITALTPDSDRALPARAMAARIRAQYGRPAAALPTIDAALATLDATPGVLNAFVGSLYLIGKVRTAFCHSRRFH</sequence>
<evidence type="ECO:0000256" key="9">
    <source>
        <dbReference type="ARBA" id="ARBA00030592"/>
    </source>
</evidence>
<dbReference type="HOGENOM" id="CLU_015869_1_2_9"/>
<dbReference type="PIRSF" id="PIRSF001563">
    <property type="entry name" value="Folylpolyglu_synth"/>
    <property type="match status" value="1"/>
</dbReference>
<dbReference type="Pfam" id="PF02875">
    <property type="entry name" value="Mur_ligase_C"/>
    <property type="match status" value="1"/>
</dbReference>
<accession>E6MJV5</accession>
<dbReference type="PANTHER" id="PTHR11136:SF0">
    <property type="entry name" value="DIHYDROFOLATE SYNTHETASE-RELATED"/>
    <property type="match status" value="1"/>
</dbReference>
<feature type="domain" description="Mur ligase central" evidence="13">
    <location>
        <begin position="44"/>
        <end position="272"/>
    </location>
</feature>
<evidence type="ECO:0000256" key="4">
    <source>
        <dbReference type="ARBA" id="ARBA00022598"/>
    </source>
</evidence>
<dbReference type="GO" id="GO:0046872">
    <property type="term" value="F:metal ion binding"/>
    <property type="evidence" value="ECO:0007669"/>
    <property type="project" value="UniProtKB-KW"/>
</dbReference>
<dbReference type="InterPro" id="IPR036565">
    <property type="entry name" value="Mur-like_cat_sf"/>
</dbReference>
<keyword evidence="4 11" id="KW-0436">Ligase</keyword>
<dbReference type="Proteomes" id="UP000004754">
    <property type="component" value="Unassembled WGS sequence"/>
</dbReference>
<evidence type="ECO:0000256" key="7">
    <source>
        <dbReference type="ARBA" id="ARBA00022840"/>
    </source>
</evidence>
<dbReference type="InterPro" id="IPR018109">
    <property type="entry name" value="Folylpolyglutamate_synth_CS"/>
</dbReference>
<dbReference type="STRING" id="887929.HMP0721_2290"/>
<dbReference type="Pfam" id="PF08245">
    <property type="entry name" value="Mur_ligase_M"/>
    <property type="match status" value="1"/>
</dbReference>
<dbReference type="EMBL" id="AEQN01000032">
    <property type="protein sequence ID" value="EFV00642.1"/>
    <property type="molecule type" value="Genomic_DNA"/>
</dbReference>
<dbReference type="SUPFAM" id="SSF53623">
    <property type="entry name" value="MurD-like peptide ligases, catalytic domain"/>
    <property type="match status" value="1"/>
</dbReference>
<feature type="domain" description="Mur ligase C-terminal" evidence="12">
    <location>
        <begin position="299"/>
        <end position="408"/>
    </location>
</feature>
<dbReference type="InterPro" id="IPR001645">
    <property type="entry name" value="Folylpolyglutamate_synth"/>
</dbReference>
<keyword evidence="7 11" id="KW-0067">ATP-binding</keyword>
<dbReference type="InterPro" id="IPR036615">
    <property type="entry name" value="Mur_ligase_C_dom_sf"/>
</dbReference>
<evidence type="ECO:0000256" key="6">
    <source>
        <dbReference type="ARBA" id="ARBA00022741"/>
    </source>
</evidence>
<comment type="similarity">
    <text evidence="2 11">Belongs to the folylpolyglutamate synthase family.</text>
</comment>
<dbReference type="FunFam" id="3.40.1190.10:FF:000011">
    <property type="entry name" value="Folylpolyglutamate synthase/dihydrofolate synthase"/>
    <property type="match status" value="1"/>
</dbReference>
<dbReference type="EC" id="6.3.2.17" evidence="3"/>
<keyword evidence="5" id="KW-0479">Metal-binding</keyword>
<dbReference type="Gene3D" id="3.90.190.20">
    <property type="entry name" value="Mur ligase, C-terminal domain"/>
    <property type="match status" value="1"/>
</dbReference>
<dbReference type="eggNOG" id="COG0285">
    <property type="taxonomic scope" value="Bacteria"/>
</dbReference>